<dbReference type="Proteomes" id="UP000000954">
    <property type="component" value="Chromosome"/>
</dbReference>
<dbReference type="KEGG" id="ccu:Ccur_04670"/>
<feature type="compositionally biased region" description="Low complexity" evidence="1">
    <location>
        <begin position="49"/>
        <end position="68"/>
    </location>
</feature>
<evidence type="ECO:0000313" key="3">
    <source>
        <dbReference type="Proteomes" id="UP000000954"/>
    </source>
</evidence>
<proteinExistence type="predicted"/>
<protein>
    <submittedName>
        <fullName evidence="2">Uncharacterized protein</fullName>
    </submittedName>
</protein>
<evidence type="ECO:0000256" key="1">
    <source>
        <dbReference type="SAM" id="MobiDB-lite"/>
    </source>
</evidence>
<dbReference type="HOGENOM" id="CLU_2205692_0_0_11"/>
<dbReference type="AlphaFoldDB" id="C7MMP9"/>
<evidence type="ECO:0000313" key="2">
    <source>
        <dbReference type="EMBL" id="ACU94189.1"/>
    </source>
</evidence>
<feature type="region of interest" description="Disordered" evidence="1">
    <location>
        <begin position="25"/>
        <end position="107"/>
    </location>
</feature>
<name>C7MMP9_CRYCD</name>
<keyword evidence="3" id="KW-1185">Reference proteome</keyword>
<gene>
    <name evidence="2" type="ordered locus">Ccur_04670</name>
</gene>
<dbReference type="OrthoDB" id="3193255at2"/>
<dbReference type="EMBL" id="CP001682">
    <property type="protein sequence ID" value="ACU94189.1"/>
    <property type="molecule type" value="Genomic_DNA"/>
</dbReference>
<accession>C7MMP9</accession>
<sequence length="107" mass="11191">MCKDRKQVGYVAAAADEGSLLNAPSSVAVDNGATPSGHLSPADGDIALPSTHPSAAATPAKKAISSTSPDSRQPFRAPNEDDDGYDPYSDIHDARVPEPLFEEDPWS</sequence>
<organism evidence="2 3">
    <name type="scientific">Cryptobacterium curtum (strain ATCC 700683 / DSM 15641 / CCUG 43107 / 12-3)</name>
    <dbReference type="NCBI Taxonomy" id="469378"/>
    <lineage>
        <taxon>Bacteria</taxon>
        <taxon>Bacillati</taxon>
        <taxon>Actinomycetota</taxon>
        <taxon>Coriobacteriia</taxon>
        <taxon>Eggerthellales</taxon>
        <taxon>Eggerthellaceae</taxon>
        <taxon>Cryptobacterium</taxon>
    </lineage>
</organism>
<dbReference type="RefSeq" id="WP_012802877.1">
    <property type="nucleotide sequence ID" value="NC_013170.1"/>
</dbReference>
<reference evidence="2 3" key="1">
    <citation type="journal article" date="2009" name="Stand. Genomic Sci.">
        <title>Complete genome sequence of Cryptobacterium curtum type strain (12-3).</title>
        <authorList>
            <person name="Mavrommatis K."/>
            <person name="Pukall R."/>
            <person name="Rohde C."/>
            <person name="Chen F."/>
            <person name="Sims D."/>
            <person name="Brettin T."/>
            <person name="Kuske C."/>
            <person name="Detter J.C."/>
            <person name="Han C."/>
            <person name="Lapidus A."/>
            <person name="Copeland A."/>
            <person name="Glavina Del Rio T."/>
            <person name="Nolan M."/>
            <person name="Lucas S."/>
            <person name="Tice H."/>
            <person name="Cheng J.F."/>
            <person name="Bruce D."/>
            <person name="Goodwin L."/>
            <person name="Pitluck S."/>
            <person name="Ovchinnikova G."/>
            <person name="Pati A."/>
            <person name="Ivanova N."/>
            <person name="Chen A."/>
            <person name="Palaniappan K."/>
            <person name="Chain P."/>
            <person name="D'haeseleer P."/>
            <person name="Goker M."/>
            <person name="Bristow J."/>
            <person name="Eisen J.A."/>
            <person name="Markowitz V."/>
            <person name="Hugenholtz P."/>
            <person name="Rohde M."/>
            <person name="Klenk H.P."/>
            <person name="Kyrpides N.C."/>
        </authorList>
    </citation>
    <scope>NUCLEOTIDE SEQUENCE [LARGE SCALE GENOMIC DNA]</scope>
    <source>
        <strain evidence="3">ATCC 700683 / DSM 15641 / 12-3</strain>
    </source>
</reference>